<feature type="domain" description="C2H2-type" evidence="14">
    <location>
        <begin position="480"/>
        <end position="507"/>
    </location>
</feature>
<evidence type="ECO:0000256" key="1">
    <source>
        <dbReference type="ARBA" id="ARBA00004123"/>
    </source>
</evidence>
<dbReference type="FunFam" id="3.30.160.60:FF:000624">
    <property type="entry name" value="zinc finger protein 697"/>
    <property type="match status" value="1"/>
</dbReference>
<dbReference type="FunFam" id="3.30.160.60:FF:001480">
    <property type="entry name" value="Si:cabz01071911.3"/>
    <property type="match status" value="1"/>
</dbReference>
<dbReference type="PROSITE" id="PS51915">
    <property type="entry name" value="ZAD"/>
    <property type="match status" value="1"/>
</dbReference>
<feature type="domain" description="C2H2-type" evidence="14">
    <location>
        <begin position="368"/>
        <end position="395"/>
    </location>
</feature>
<dbReference type="Gene3D" id="3.30.160.60">
    <property type="entry name" value="Classic Zinc Finger"/>
    <property type="match status" value="9"/>
</dbReference>
<feature type="domain" description="C2H2-type" evidence="14">
    <location>
        <begin position="396"/>
        <end position="423"/>
    </location>
</feature>
<dbReference type="Proteomes" id="UP001497644">
    <property type="component" value="Chromosome 12"/>
</dbReference>
<keyword evidence="7" id="KW-0805">Transcription regulation</keyword>
<dbReference type="GO" id="GO:0003677">
    <property type="term" value="F:DNA binding"/>
    <property type="evidence" value="ECO:0007669"/>
    <property type="project" value="UniProtKB-KW"/>
</dbReference>
<sequence>MRMTEPELCRLCAETKKNLIGIYDAEGQKLAIEAKIAKCLQIQVLITDSLPLTVCIDCCDLLNQCSEFFEKTNQAQISLKQLLIDLKPEPQPIEPNIDYVEETIEFPKDEVNNREEIAERQLAGNYINETVNVLNTYNFIEECNKGENSETRETQDNTKQKKCKIQIKKNSPKQNKKRLKRKNQMQRMEEESELHVSSQIDKEQNDATMKNNLKIVDNYLPETESNLEMRETRTMETKQGRKKTEGLDRYPWLCTDCNDKLPSLEALEEHHETVHNQKAKYMCVQCCKVYDKYYGFLTHVKRHKNKAKFSCEDCGKSFVHKKVLDSHKTIHSEERPFVCQTCGKAFRQQSALYIHNRCHLPDTVKNRYPCDQCDKRFSTKPNLVTHKRIHSGVRNFTCDQCGKSFIQKGNLEAHFLTHSVDKPYSCSQCPKAFKTPLQLKKHETVHTGAKPHQCDVCGRTFREKGTLREHHRIHTGAMPFTCEFCGKRFRFKGILTTHRRQHTGERPYSCLECQHHFTNWPNYNKHMKRRHGINTSHTKHLTNNQQLQQTAEQTQPLEEEDPLTVPQTESTTAQVIQAVPYASTSQPIVIQAIPTTTIQTFQTDVNGTVQETVFRERNTTYFNAVPAALQNFLPTNLPYNFYSISNVTENDLIQHR</sequence>
<organism evidence="16 17">
    <name type="scientific">Lasius platythorax</name>
    <dbReference type="NCBI Taxonomy" id="488582"/>
    <lineage>
        <taxon>Eukaryota</taxon>
        <taxon>Metazoa</taxon>
        <taxon>Ecdysozoa</taxon>
        <taxon>Arthropoda</taxon>
        <taxon>Hexapoda</taxon>
        <taxon>Insecta</taxon>
        <taxon>Pterygota</taxon>
        <taxon>Neoptera</taxon>
        <taxon>Endopterygota</taxon>
        <taxon>Hymenoptera</taxon>
        <taxon>Apocrita</taxon>
        <taxon>Aculeata</taxon>
        <taxon>Formicoidea</taxon>
        <taxon>Formicidae</taxon>
        <taxon>Formicinae</taxon>
        <taxon>Lasius</taxon>
        <taxon>Lasius</taxon>
    </lineage>
</organism>
<feature type="domain" description="C2H2-type" evidence="14">
    <location>
        <begin position="508"/>
        <end position="531"/>
    </location>
</feature>
<dbReference type="Pfam" id="PF07776">
    <property type="entry name" value="zf-AD"/>
    <property type="match status" value="1"/>
</dbReference>
<feature type="compositionally biased region" description="Basic and acidic residues" evidence="13">
    <location>
        <begin position="146"/>
        <end position="159"/>
    </location>
</feature>
<evidence type="ECO:0000256" key="5">
    <source>
        <dbReference type="ARBA" id="ARBA00022771"/>
    </source>
</evidence>
<feature type="binding site" evidence="12">
    <location>
        <position position="9"/>
    </location>
    <ligand>
        <name>Zn(2+)</name>
        <dbReference type="ChEBI" id="CHEBI:29105"/>
    </ligand>
</feature>
<evidence type="ECO:0000313" key="17">
    <source>
        <dbReference type="Proteomes" id="UP001497644"/>
    </source>
</evidence>
<keyword evidence="17" id="KW-1185">Reference proteome</keyword>
<evidence type="ECO:0000313" key="16">
    <source>
        <dbReference type="EMBL" id="CAL1676843.1"/>
    </source>
</evidence>
<dbReference type="InterPro" id="IPR012934">
    <property type="entry name" value="Znf_AD"/>
</dbReference>
<feature type="domain" description="C2H2-type" evidence="14">
    <location>
        <begin position="337"/>
        <end position="364"/>
    </location>
</feature>
<feature type="domain" description="C2H2-type" evidence="14">
    <location>
        <begin position="309"/>
        <end position="336"/>
    </location>
</feature>
<keyword evidence="4" id="KW-0677">Repeat</keyword>
<dbReference type="GO" id="GO:0048598">
    <property type="term" value="P:embryonic morphogenesis"/>
    <property type="evidence" value="ECO:0007669"/>
    <property type="project" value="UniProtKB-ARBA"/>
</dbReference>
<dbReference type="SUPFAM" id="SSF57716">
    <property type="entry name" value="Glucocorticoid receptor-like (DNA-binding domain)"/>
    <property type="match status" value="1"/>
</dbReference>
<keyword evidence="5 11" id="KW-0863">Zinc-finger</keyword>
<evidence type="ECO:0000256" key="8">
    <source>
        <dbReference type="ARBA" id="ARBA00023125"/>
    </source>
</evidence>
<feature type="domain" description="C2H2-type" evidence="14">
    <location>
        <begin position="452"/>
        <end position="479"/>
    </location>
</feature>
<evidence type="ECO:0000256" key="3">
    <source>
        <dbReference type="ARBA" id="ARBA00022723"/>
    </source>
</evidence>
<evidence type="ECO:0000256" key="9">
    <source>
        <dbReference type="ARBA" id="ARBA00023163"/>
    </source>
</evidence>
<feature type="binding site" evidence="12">
    <location>
        <position position="12"/>
    </location>
    <ligand>
        <name>Zn(2+)</name>
        <dbReference type="ChEBI" id="CHEBI:29105"/>
    </ligand>
</feature>
<dbReference type="GO" id="GO:0005634">
    <property type="term" value="C:nucleus"/>
    <property type="evidence" value="ECO:0007669"/>
    <property type="project" value="UniProtKB-SubCell"/>
</dbReference>
<evidence type="ECO:0000256" key="7">
    <source>
        <dbReference type="ARBA" id="ARBA00023015"/>
    </source>
</evidence>
<dbReference type="GO" id="GO:0008270">
    <property type="term" value="F:zinc ion binding"/>
    <property type="evidence" value="ECO:0007669"/>
    <property type="project" value="UniProtKB-UniRule"/>
</dbReference>
<dbReference type="PROSITE" id="PS50157">
    <property type="entry name" value="ZINC_FINGER_C2H2_2"/>
    <property type="match status" value="8"/>
</dbReference>
<keyword evidence="3 12" id="KW-0479">Metal-binding</keyword>
<proteinExistence type="inferred from homology"/>
<dbReference type="SMART" id="SM00868">
    <property type="entry name" value="zf-AD"/>
    <property type="match status" value="1"/>
</dbReference>
<dbReference type="PANTHER" id="PTHR23234:SF10">
    <property type="entry name" value="RIKEN CDNA 6720489N17 GENE-RELATED"/>
    <property type="match status" value="1"/>
</dbReference>
<dbReference type="InterPro" id="IPR036236">
    <property type="entry name" value="Znf_C2H2_sf"/>
</dbReference>
<name>A0AAV2N9Q5_9HYME</name>
<evidence type="ECO:0000256" key="11">
    <source>
        <dbReference type="PROSITE-ProRule" id="PRU00042"/>
    </source>
</evidence>
<dbReference type="SUPFAM" id="SSF57667">
    <property type="entry name" value="beta-beta-alpha zinc fingers"/>
    <property type="match status" value="5"/>
</dbReference>
<evidence type="ECO:0000259" key="14">
    <source>
        <dbReference type="PROSITE" id="PS50157"/>
    </source>
</evidence>
<protein>
    <submittedName>
        <fullName evidence="16">Uncharacterized protein</fullName>
    </submittedName>
</protein>
<dbReference type="Pfam" id="PF13912">
    <property type="entry name" value="zf-C2H2_6"/>
    <property type="match status" value="1"/>
</dbReference>
<dbReference type="FunFam" id="3.30.160.60:FF:001009">
    <property type="entry name" value="Zinc finger protein 26"/>
    <property type="match status" value="1"/>
</dbReference>
<evidence type="ECO:0000256" key="13">
    <source>
        <dbReference type="SAM" id="MobiDB-lite"/>
    </source>
</evidence>
<reference evidence="16" key="1">
    <citation type="submission" date="2024-04" db="EMBL/GenBank/DDBJ databases">
        <authorList>
            <consortium name="Molecular Ecology Group"/>
        </authorList>
    </citation>
    <scope>NUCLEOTIDE SEQUENCE</scope>
</reference>
<keyword evidence="9" id="KW-0804">Transcription</keyword>
<evidence type="ECO:0000256" key="12">
    <source>
        <dbReference type="PROSITE-ProRule" id="PRU01263"/>
    </source>
</evidence>
<feature type="domain" description="ZAD" evidence="15">
    <location>
        <begin position="7"/>
        <end position="82"/>
    </location>
</feature>
<evidence type="ECO:0000256" key="6">
    <source>
        <dbReference type="ARBA" id="ARBA00022833"/>
    </source>
</evidence>
<evidence type="ECO:0000259" key="15">
    <source>
        <dbReference type="PROSITE" id="PS51915"/>
    </source>
</evidence>
<comment type="subcellular location">
    <subcellularLocation>
        <location evidence="1">Nucleus</location>
    </subcellularLocation>
</comment>
<dbReference type="Pfam" id="PF00096">
    <property type="entry name" value="zf-C2H2"/>
    <property type="match status" value="5"/>
</dbReference>
<accession>A0AAV2N9Q5</accession>
<dbReference type="Gene3D" id="3.40.1800.20">
    <property type="match status" value="1"/>
</dbReference>
<dbReference type="InterPro" id="IPR050758">
    <property type="entry name" value="Znf_C2H2-type"/>
</dbReference>
<keyword evidence="10" id="KW-0539">Nucleus</keyword>
<dbReference type="SMART" id="SM00355">
    <property type="entry name" value="ZnF_C2H2"/>
    <property type="match status" value="10"/>
</dbReference>
<dbReference type="AlphaFoldDB" id="A0AAV2N9Q5"/>
<dbReference type="InterPro" id="IPR013087">
    <property type="entry name" value="Znf_C2H2_type"/>
</dbReference>
<dbReference type="FunFam" id="3.30.160.60:FF:000322">
    <property type="entry name" value="GDNF-inducible zinc finger protein 1"/>
    <property type="match status" value="2"/>
</dbReference>
<keyword evidence="8" id="KW-0238">DNA-binding</keyword>
<comment type="similarity">
    <text evidence="2">Belongs to the krueppel C2H2-type zinc-finger protein family.</text>
</comment>
<dbReference type="FunFam" id="3.30.160.60:FF:000100">
    <property type="entry name" value="Zinc finger 45-like"/>
    <property type="match status" value="1"/>
</dbReference>
<feature type="region of interest" description="Disordered" evidence="13">
    <location>
        <begin position="146"/>
        <end position="205"/>
    </location>
</feature>
<evidence type="ECO:0000256" key="10">
    <source>
        <dbReference type="ARBA" id="ARBA00023242"/>
    </source>
</evidence>
<gene>
    <name evidence="16" type="ORF">LPLAT_LOCUS2950</name>
</gene>
<feature type="domain" description="C2H2-type" evidence="14">
    <location>
        <begin position="424"/>
        <end position="451"/>
    </location>
</feature>
<evidence type="ECO:0000256" key="2">
    <source>
        <dbReference type="ARBA" id="ARBA00006991"/>
    </source>
</evidence>
<feature type="binding site" evidence="12">
    <location>
        <position position="58"/>
    </location>
    <ligand>
        <name>Zn(2+)</name>
        <dbReference type="ChEBI" id="CHEBI:29105"/>
    </ligand>
</feature>
<feature type="binding site" evidence="12">
    <location>
        <position position="55"/>
    </location>
    <ligand>
        <name>Zn(2+)</name>
        <dbReference type="ChEBI" id="CHEBI:29105"/>
    </ligand>
</feature>
<dbReference type="PROSITE" id="PS00028">
    <property type="entry name" value="ZINC_FINGER_C2H2_1"/>
    <property type="match status" value="9"/>
</dbReference>
<dbReference type="PANTHER" id="PTHR23234">
    <property type="entry name" value="ZNF44 PROTEIN"/>
    <property type="match status" value="1"/>
</dbReference>
<keyword evidence="6 12" id="KW-0862">Zinc</keyword>
<feature type="compositionally biased region" description="Basic residues" evidence="13">
    <location>
        <begin position="160"/>
        <end position="184"/>
    </location>
</feature>
<dbReference type="EMBL" id="OZ034835">
    <property type="protein sequence ID" value="CAL1676843.1"/>
    <property type="molecule type" value="Genomic_DNA"/>
</dbReference>
<dbReference type="FunFam" id="3.30.160.60:FF:000065">
    <property type="entry name" value="B-cell CLL/lymphoma 6, member B"/>
    <property type="match status" value="1"/>
</dbReference>
<evidence type="ECO:0000256" key="4">
    <source>
        <dbReference type="ARBA" id="ARBA00022737"/>
    </source>
</evidence>